<reference evidence="4 6" key="1">
    <citation type="submission" date="2016-10" db="EMBL/GenBank/DDBJ databases">
        <authorList>
            <person name="de Groot N.N."/>
        </authorList>
    </citation>
    <scope>NUCLEOTIDE SEQUENCE [LARGE SCALE GENOMIC DNA]</scope>
    <source>
        <strain evidence="4 6">DSM 381</strain>
    </source>
</reference>
<evidence type="ECO:0000313" key="5">
    <source>
        <dbReference type="Proteomes" id="UP000198861"/>
    </source>
</evidence>
<dbReference type="PANTHER" id="PTHR30537:SF1">
    <property type="entry name" value="HTH-TYPE TRANSCRIPTIONAL REGULATOR PGRR"/>
    <property type="match status" value="1"/>
</dbReference>
<dbReference type="GO" id="GO:0006351">
    <property type="term" value="P:DNA-templated transcription"/>
    <property type="evidence" value="ECO:0007669"/>
    <property type="project" value="TreeGrafter"/>
</dbReference>
<dbReference type="Gene3D" id="3.40.190.290">
    <property type="match status" value="1"/>
</dbReference>
<dbReference type="GO" id="GO:0003700">
    <property type="term" value="F:DNA-binding transcription factor activity"/>
    <property type="evidence" value="ECO:0007669"/>
    <property type="project" value="TreeGrafter"/>
</dbReference>
<dbReference type="EMBL" id="FOKJ01000010">
    <property type="protein sequence ID" value="SFA96538.1"/>
    <property type="molecule type" value="Genomic_DNA"/>
</dbReference>
<feature type="domain" description="LysR substrate-binding" evidence="2">
    <location>
        <begin position="2"/>
        <end position="64"/>
    </location>
</feature>
<comment type="similarity">
    <text evidence="1">Belongs to the LysR transcriptional regulatory family.</text>
</comment>
<dbReference type="Proteomes" id="UP000199579">
    <property type="component" value="Unassembled WGS sequence"/>
</dbReference>
<dbReference type="PANTHER" id="PTHR30537">
    <property type="entry name" value="HTH-TYPE TRANSCRIPTIONAL REGULATOR"/>
    <property type="match status" value="1"/>
</dbReference>
<proteinExistence type="inferred from homology"/>
<dbReference type="EMBL" id="FOSX01000048">
    <property type="protein sequence ID" value="SFL02665.1"/>
    <property type="molecule type" value="Genomic_DNA"/>
</dbReference>
<organism evidence="4 6">
    <name type="scientific">Azotobacter beijerinckii</name>
    <dbReference type="NCBI Taxonomy" id="170623"/>
    <lineage>
        <taxon>Bacteria</taxon>
        <taxon>Pseudomonadati</taxon>
        <taxon>Pseudomonadota</taxon>
        <taxon>Gammaproteobacteria</taxon>
        <taxon>Pseudomonadales</taxon>
        <taxon>Pseudomonadaceae</taxon>
        <taxon>Azotobacter</taxon>
    </lineage>
</organism>
<gene>
    <name evidence="3" type="ORF">SAMN04244571_00938</name>
    <name evidence="4" type="ORF">SAMN04244574_02821</name>
</gene>
<dbReference type="Pfam" id="PF03466">
    <property type="entry name" value="LysR_substrate"/>
    <property type="match status" value="1"/>
</dbReference>
<reference evidence="3 5" key="2">
    <citation type="submission" date="2016-10" db="EMBL/GenBank/DDBJ databases">
        <authorList>
            <person name="Varghese N."/>
            <person name="Submissions S."/>
        </authorList>
    </citation>
    <scope>NUCLEOTIDE SEQUENCE [LARGE SCALE GENOMIC DNA]</scope>
    <source>
        <strain evidence="3 5">DSM 282</strain>
    </source>
</reference>
<protein>
    <submittedName>
        <fullName evidence="4">LysR substrate binding domain-containing protein</fullName>
    </submittedName>
</protein>
<dbReference type="SUPFAM" id="SSF53850">
    <property type="entry name" value="Periplasmic binding protein-like II"/>
    <property type="match status" value="1"/>
</dbReference>
<dbReference type="InterPro" id="IPR058163">
    <property type="entry name" value="LysR-type_TF_proteobact-type"/>
</dbReference>
<evidence type="ECO:0000313" key="6">
    <source>
        <dbReference type="Proteomes" id="UP000199579"/>
    </source>
</evidence>
<dbReference type="AlphaFoldDB" id="A0A1I4EA80"/>
<name>A0A1I4EA80_9GAMM</name>
<dbReference type="Proteomes" id="UP000198861">
    <property type="component" value="Unassembled WGS sequence"/>
</dbReference>
<keyword evidence="5" id="KW-1185">Reference proteome</keyword>
<evidence type="ECO:0000313" key="3">
    <source>
        <dbReference type="EMBL" id="SFA96538.1"/>
    </source>
</evidence>
<dbReference type="InterPro" id="IPR005119">
    <property type="entry name" value="LysR_subst-bd"/>
</dbReference>
<evidence type="ECO:0000256" key="1">
    <source>
        <dbReference type="ARBA" id="ARBA00009437"/>
    </source>
</evidence>
<accession>A0A1I4EA80</accession>
<sequence>MVDAVLVGLGIAALPEEEFAPHIEEGRLVRVLEDWCEPFSGYFLYYPSRRQPSPAFSLVVDALHYTKLSGMK</sequence>
<dbReference type="GO" id="GO:0043565">
    <property type="term" value="F:sequence-specific DNA binding"/>
    <property type="evidence" value="ECO:0007669"/>
    <property type="project" value="TreeGrafter"/>
</dbReference>
<evidence type="ECO:0000259" key="2">
    <source>
        <dbReference type="Pfam" id="PF03466"/>
    </source>
</evidence>
<evidence type="ECO:0000313" key="4">
    <source>
        <dbReference type="EMBL" id="SFL02665.1"/>
    </source>
</evidence>